<dbReference type="Proteomes" id="UP001221898">
    <property type="component" value="Unassembled WGS sequence"/>
</dbReference>
<gene>
    <name evidence="1" type="ORF">AAFF_G00068300</name>
</gene>
<protein>
    <submittedName>
        <fullName evidence="1">Uncharacterized protein</fullName>
    </submittedName>
</protein>
<organism evidence="1 2">
    <name type="scientific">Aldrovandia affinis</name>
    <dbReference type="NCBI Taxonomy" id="143900"/>
    <lineage>
        <taxon>Eukaryota</taxon>
        <taxon>Metazoa</taxon>
        <taxon>Chordata</taxon>
        <taxon>Craniata</taxon>
        <taxon>Vertebrata</taxon>
        <taxon>Euteleostomi</taxon>
        <taxon>Actinopterygii</taxon>
        <taxon>Neopterygii</taxon>
        <taxon>Teleostei</taxon>
        <taxon>Notacanthiformes</taxon>
        <taxon>Halosauridae</taxon>
        <taxon>Aldrovandia</taxon>
    </lineage>
</organism>
<dbReference type="AlphaFoldDB" id="A0AAD7WDL7"/>
<reference evidence="1" key="1">
    <citation type="journal article" date="2023" name="Science">
        <title>Genome structures resolve the early diversification of teleost fishes.</title>
        <authorList>
            <person name="Parey E."/>
            <person name="Louis A."/>
            <person name="Montfort J."/>
            <person name="Bouchez O."/>
            <person name="Roques C."/>
            <person name="Iampietro C."/>
            <person name="Lluch J."/>
            <person name="Castinel A."/>
            <person name="Donnadieu C."/>
            <person name="Desvignes T."/>
            <person name="Floi Bucao C."/>
            <person name="Jouanno E."/>
            <person name="Wen M."/>
            <person name="Mejri S."/>
            <person name="Dirks R."/>
            <person name="Jansen H."/>
            <person name="Henkel C."/>
            <person name="Chen W.J."/>
            <person name="Zahm M."/>
            <person name="Cabau C."/>
            <person name="Klopp C."/>
            <person name="Thompson A.W."/>
            <person name="Robinson-Rechavi M."/>
            <person name="Braasch I."/>
            <person name="Lecointre G."/>
            <person name="Bobe J."/>
            <person name="Postlethwait J.H."/>
            <person name="Berthelot C."/>
            <person name="Roest Crollius H."/>
            <person name="Guiguen Y."/>
        </authorList>
    </citation>
    <scope>NUCLEOTIDE SEQUENCE</scope>
    <source>
        <strain evidence="1">NC1722</strain>
    </source>
</reference>
<proteinExistence type="predicted"/>
<comment type="caution">
    <text evidence="1">The sequence shown here is derived from an EMBL/GenBank/DDBJ whole genome shotgun (WGS) entry which is preliminary data.</text>
</comment>
<evidence type="ECO:0000313" key="1">
    <source>
        <dbReference type="EMBL" id="KAJ8393147.1"/>
    </source>
</evidence>
<name>A0AAD7WDL7_9TELE</name>
<dbReference type="EMBL" id="JAINUG010000140">
    <property type="protein sequence ID" value="KAJ8393147.1"/>
    <property type="molecule type" value="Genomic_DNA"/>
</dbReference>
<accession>A0AAD7WDL7</accession>
<keyword evidence="2" id="KW-1185">Reference proteome</keyword>
<evidence type="ECO:0000313" key="2">
    <source>
        <dbReference type="Proteomes" id="UP001221898"/>
    </source>
</evidence>
<sequence>MGEEVEPPWPYLSPYIKLIKENEKVTLFSAFWANQSRSCSTHGSSNLRTHIQNLAVNTILRGISLCTNATKLYK</sequence>